<name>A0AA97EN02_9FLAO</name>
<keyword evidence="3" id="KW-1185">Reference proteome</keyword>
<dbReference type="KEGG" id="hws:RNZ46_02555"/>
<accession>A0AA97EN02</accession>
<sequence length="249" mass="28346">MNPNINISQKLLETVEQYLNKTLDADKLKAFEDRLKNDLEFKTQVEDIKTMLLGIEAQSLKETLDDFHKETKTAPHNITKRKTATNKSLWNFGKFAAAAAIIIAVGSIWFFSHSPNQNLYAKYFKPDPGLPTTMSSTDNYDFYDAMVNYKRGDYALAIDKWQTLLTQKPENDTLNYFIGVAHLANKNETEAIPFLERSVLSEDAFPLISDAYHYLGLAYLKDGNLTLAKKNFELSQSEASKQIIIELND</sequence>
<dbReference type="AlphaFoldDB" id="A0AA97EN02"/>
<dbReference type="Proteomes" id="UP001302486">
    <property type="component" value="Chromosome"/>
</dbReference>
<protein>
    <submittedName>
        <fullName evidence="2">Tetratricopeptide repeat protein</fullName>
    </submittedName>
</protein>
<dbReference type="RefSeq" id="WP_316983826.1">
    <property type="nucleotide sequence ID" value="NZ_CP136521.1"/>
</dbReference>
<dbReference type="Gene3D" id="1.25.40.10">
    <property type="entry name" value="Tetratricopeptide repeat domain"/>
    <property type="match status" value="1"/>
</dbReference>
<keyword evidence="1" id="KW-1133">Transmembrane helix</keyword>
<dbReference type="SUPFAM" id="SSF48452">
    <property type="entry name" value="TPR-like"/>
    <property type="match status" value="1"/>
</dbReference>
<dbReference type="Pfam" id="PF13432">
    <property type="entry name" value="TPR_16"/>
    <property type="match status" value="1"/>
</dbReference>
<evidence type="ECO:0000313" key="3">
    <source>
        <dbReference type="Proteomes" id="UP001302486"/>
    </source>
</evidence>
<evidence type="ECO:0000256" key="1">
    <source>
        <dbReference type="SAM" id="Phobius"/>
    </source>
</evidence>
<keyword evidence="1" id="KW-0472">Membrane</keyword>
<reference evidence="3" key="1">
    <citation type="submission" date="2024-06" db="EMBL/GenBank/DDBJ databases">
        <title>Hwangdonia haimaensis gen. nov., sp. nov., a member of the family Flavobacteriaceae isolated from the haima cold seep.</title>
        <authorList>
            <person name="Li J."/>
        </authorList>
    </citation>
    <scope>NUCLEOTIDE SEQUENCE [LARGE SCALE GENOMIC DNA]</scope>
    <source>
        <strain evidence="3">SCSIO 19198</strain>
    </source>
</reference>
<organism evidence="2 3">
    <name type="scientific">Hwangdonia lutea</name>
    <dbReference type="NCBI Taxonomy" id="3075823"/>
    <lineage>
        <taxon>Bacteria</taxon>
        <taxon>Pseudomonadati</taxon>
        <taxon>Bacteroidota</taxon>
        <taxon>Flavobacteriia</taxon>
        <taxon>Flavobacteriales</taxon>
        <taxon>Flavobacteriaceae</taxon>
        <taxon>Hwangdonia</taxon>
    </lineage>
</organism>
<dbReference type="InterPro" id="IPR011990">
    <property type="entry name" value="TPR-like_helical_dom_sf"/>
</dbReference>
<proteinExistence type="predicted"/>
<evidence type="ECO:0000313" key="2">
    <source>
        <dbReference type="EMBL" id="WOD44152.1"/>
    </source>
</evidence>
<gene>
    <name evidence="2" type="ORF">RNZ46_02555</name>
</gene>
<dbReference type="EMBL" id="CP136521">
    <property type="protein sequence ID" value="WOD44152.1"/>
    <property type="molecule type" value="Genomic_DNA"/>
</dbReference>
<keyword evidence="1" id="KW-0812">Transmembrane</keyword>
<feature type="transmembrane region" description="Helical" evidence="1">
    <location>
        <begin position="89"/>
        <end position="111"/>
    </location>
</feature>